<dbReference type="eggNOG" id="COG3267">
    <property type="taxonomic scope" value="Bacteria"/>
</dbReference>
<dbReference type="AlphaFoldDB" id="C5BR24"/>
<dbReference type="Proteomes" id="UP000009080">
    <property type="component" value="Chromosome"/>
</dbReference>
<dbReference type="InterPro" id="IPR049945">
    <property type="entry name" value="AAA_22"/>
</dbReference>
<dbReference type="EMBL" id="CP001614">
    <property type="protein sequence ID" value="ACR11965.1"/>
    <property type="molecule type" value="Genomic_DNA"/>
</dbReference>
<dbReference type="PANTHER" id="PTHR35894:SF7">
    <property type="entry name" value="GENERAL SECRETION PATHWAY PROTEIN A-RELATED"/>
    <property type="match status" value="1"/>
</dbReference>
<organism evidence="2 3">
    <name type="scientific">Teredinibacter turnerae (strain ATCC 39867 / T7901)</name>
    <dbReference type="NCBI Taxonomy" id="377629"/>
    <lineage>
        <taxon>Bacteria</taxon>
        <taxon>Pseudomonadati</taxon>
        <taxon>Pseudomonadota</taxon>
        <taxon>Gammaproteobacteria</taxon>
        <taxon>Cellvibrionales</taxon>
        <taxon>Cellvibrionaceae</taxon>
        <taxon>Teredinibacter</taxon>
    </lineage>
</organism>
<proteinExistence type="predicted"/>
<keyword evidence="3" id="KW-1185">Reference proteome</keyword>
<feature type="domain" description="ORC1/DEAH AAA+ ATPase" evidence="1">
    <location>
        <begin position="43"/>
        <end position="171"/>
    </location>
</feature>
<accession>C5BR24</accession>
<dbReference type="RefSeq" id="WP_015818077.1">
    <property type="nucleotide sequence ID" value="NC_012997.1"/>
</dbReference>
<dbReference type="Pfam" id="PF13401">
    <property type="entry name" value="AAA_22"/>
    <property type="match status" value="1"/>
</dbReference>
<gene>
    <name evidence="2" type="ordered locus">TERTU_1101</name>
</gene>
<dbReference type="CDD" id="cd00009">
    <property type="entry name" value="AAA"/>
    <property type="match status" value="1"/>
</dbReference>
<dbReference type="STRING" id="377629.TERTU_1101"/>
<dbReference type="GO" id="GO:0016887">
    <property type="term" value="F:ATP hydrolysis activity"/>
    <property type="evidence" value="ECO:0007669"/>
    <property type="project" value="InterPro"/>
</dbReference>
<dbReference type="PANTHER" id="PTHR35894">
    <property type="entry name" value="GENERAL SECRETION PATHWAY PROTEIN A-RELATED"/>
    <property type="match status" value="1"/>
</dbReference>
<dbReference type="SUPFAM" id="SSF52540">
    <property type="entry name" value="P-loop containing nucleoside triphosphate hydrolases"/>
    <property type="match status" value="1"/>
</dbReference>
<evidence type="ECO:0000313" key="3">
    <source>
        <dbReference type="Proteomes" id="UP000009080"/>
    </source>
</evidence>
<dbReference type="Gene3D" id="3.40.50.300">
    <property type="entry name" value="P-loop containing nucleotide triphosphate hydrolases"/>
    <property type="match status" value="1"/>
</dbReference>
<name>C5BR24_TERTT</name>
<dbReference type="HOGENOM" id="CLU_024125_3_0_6"/>
<sequence length="292" mass="32847">MYLNHFGFAELPFSLTPDTQFFLNQQSHRDALNTMLVALQHCEGFIKIVGEVGTGKTLLCRILLARLKHRFVTAYIPNPYLTPDELKAFVAQEIGAQYDPSMQTHVLLTSIYHKLMQLAHNGKQVVLVVDEAQAMPRETIESLRLLTNLETEKRKLLQVVMLGQPELDHLLSRPDLRQLKQRIIFSEYLHPFSSRGVREYIRHRLDAAGGRADVFTPSALWLLSQGAGGIPRLINIIAHKALISAYGRGLIRVGVMQVAKAIADTAETRWTGKLLAWHCRVGAYFAPFGGRA</sequence>
<dbReference type="OrthoDB" id="9780149at2"/>
<dbReference type="KEGG" id="ttu:TERTU_1101"/>
<evidence type="ECO:0000313" key="2">
    <source>
        <dbReference type="EMBL" id="ACR11965.1"/>
    </source>
</evidence>
<evidence type="ECO:0000259" key="1">
    <source>
        <dbReference type="Pfam" id="PF13401"/>
    </source>
</evidence>
<dbReference type="InterPro" id="IPR052026">
    <property type="entry name" value="ExeA_AAA_ATPase_DNA-bind"/>
</dbReference>
<dbReference type="InterPro" id="IPR027417">
    <property type="entry name" value="P-loop_NTPase"/>
</dbReference>
<reference evidence="2 3" key="1">
    <citation type="journal article" date="2009" name="PLoS ONE">
        <title>The complete genome of Teredinibacter turnerae T7901: an intracellular endosymbiont of marine wood-boring bivalves (shipworms).</title>
        <authorList>
            <person name="Yang J.C."/>
            <person name="Madupu R."/>
            <person name="Durkin A.S."/>
            <person name="Ekborg N.A."/>
            <person name="Pedamallu C.S."/>
            <person name="Hostetler J.B."/>
            <person name="Radune D."/>
            <person name="Toms B.S."/>
            <person name="Henrissat B."/>
            <person name="Coutinho P.M."/>
            <person name="Schwarz S."/>
            <person name="Field L."/>
            <person name="Trindade-Silva A.E."/>
            <person name="Soares C.A.G."/>
            <person name="Elshahawi S."/>
            <person name="Hanora A."/>
            <person name="Schmidt E.W."/>
            <person name="Haygood M.G."/>
            <person name="Posfai J."/>
            <person name="Benner J."/>
            <person name="Madinger C."/>
            <person name="Nove J."/>
            <person name="Anton B."/>
            <person name="Chaudhary K."/>
            <person name="Foster J."/>
            <person name="Holman A."/>
            <person name="Kumar S."/>
            <person name="Lessard P.A."/>
            <person name="Luyten Y.A."/>
            <person name="Slatko B."/>
            <person name="Wood N."/>
            <person name="Wu B."/>
            <person name="Teplitski M."/>
            <person name="Mougous J.D."/>
            <person name="Ward N."/>
            <person name="Eisen J.A."/>
            <person name="Badger J.H."/>
            <person name="Distel D.L."/>
        </authorList>
    </citation>
    <scope>NUCLEOTIDE SEQUENCE [LARGE SCALE GENOMIC DNA]</scope>
    <source>
        <strain evidence="3">ATCC 39867 / T7901</strain>
    </source>
</reference>
<protein>
    <submittedName>
        <fullName evidence="2">MSHA biogenesis protein, MshM</fullName>
    </submittedName>
</protein>